<dbReference type="AlphaFoldDB" id="A0A0D0GII9"/>
<keyword evidence="3" id="KW-1185">Reference proteome</keyword>
<organism evidence="2 3">
    <name type="scientific">Pedobacter lusitanus</name>
    <dbReference type="NCBI Taxonomy" id="1503925"/>
    <lineage>
        <taxon>Bacteria</taxon>
        <taxon>Pseudomonadati</taxon>
        <taxon>Bacteroidota</taxon>
        <taxon>Sphingobacteriia</taxon>
        <taxon>Sphingobacteriales</taxon>
        <taxon>Sphingobacteriaceae</taxon>
        <taxon>Pedobacter</taxon>
    </lineage>
</organism>
<dbReference type="RefSeq" id="WP_041882089.1">
    <property type="nucleotide sequence ID" value="NZ_CP157278.1"/>
</dbReference>
<dbReference type="Proteomes" id="UP000032049">
    <property type="component" value="Unassembled WGS sequence"/>
</dbReference>
<gene>
    <name evidence="2" type="ORF">TH53_11515</name>
</gene>
<evidence type="ECO:0000313" key="2">
    <source>
        <dbReference type="EMBL" id="KIO77087.1"/>
    </source>
</evidence>
<proteinExistence type="predicted"/>
<sequence length="72" mass="7979">MGIGFIGIIIGIIIASAGWKFAYLFPYSHPVMTLSMAKTSTRFFTAELFFSLAYAVIFFTAGYLIVARKSIK</sequence>
<reference evidence="2 3" key="1">
    <citation type="submission" date="2015-01" db="EMBL/GenBank/DDBJ databases">
        <title>Draft genome sequence of Pedobacter sp. NL19 isolated from sludge of an effluent treatment pond in an abandoned uranium mine.</title>
        <authorList>
            <person name="Santos T."/>
            <person name="Caetano T."/>
            <person name="Covas C."/>
            <person name="Cruz A."/>
            <person name="Mendo S."/>
        </authorList>
    </citation>
    <scope>NUCLEOTIDE SEQUENCE [LARGE SCALE GENOMIC DNA]</scope>
    <source>
        <strain evidence="2 3">NL19</strain>
    </source>
</reference>
<dbReference type="STRING" id="1503925.TH53_11515"/>
<evidence type="ECO:0000313" key="3">
    <source>
        <dbReference type="Proteomes" id="UP000032049"/>
    </source>
</evidence>
<keyword evidence="1" id="KW-0812">Transmembrane</keyword>
<dbReference type="EMBL" id="JXRA01000047">
    <property type="protein sequence ID" value="KIO77087.1"/>
    <property type="molecule type" value="Genomic_DNA"/>
</dbReference>
<accession>A0A0D0GII9</accession>
<feature type="transmembrane region" description="Helical" evidence="1">
    <location>
        <begin position="5"/>
        <end position="23"/>
    </location>
</feature>
<feature type="transmembrane region" description="Helical" evidence="1">
    <location>
        <begin position="43"/>
        <end position="66"/>
    </location>
</feature>
<protein>
    <submittedName>
        <fullName evidence="2">Uncharacterized protein</fullName>
    </submittedName>
</protein>
<evidence type="ECO:0000256" key="1">
    <source>
        <dbReference type="SAM" id="Phobius"/>
    </source>
</evidence>
<dbReference type="OrthoDB" id="5946463at2"/>
<keyword evidence="1" id="KW-0472">Membrane</keyword>
<keyword evidence="1" id="KW-1133">Transmembrane helix</keyword>
<name>A0A0D0GII9_9SPHI</name>
<comment type="caution">
    <text evidence="2">The sequence shown here is derived from an EMBL/GenBank/DDBJ whole genome shotgun (WGS) entry which is preliminary data.</text>
</comment>